<dbReference type="InterPro" id="IPR000843">
    <property type="entry name" value="HTH_LacI"/>
</dbReference>
<keyword evidence="1" id="KW-0805">Transcription regulation</keyword>
<dbReference type="InterPro" id="IPR046335">
    <property type="entry name" value="LacI/GalR-like_sensor"/>
</dbReference>
<dbReference type="Gene3D" id="1.10.260.40">
    <property type="entry name" value="lambda repressor-like DNA-binding domains"/>
    <property type="match status" value="1"/>
</dbReference>
<dbReference type="CDD" id="cd06267">
    <property type="entry name" value="PBP1_LacI_sugar_binding-like"/>
    <property type="match status" value="1"/>
</dbReference>
<feature type="domain" description="HTH lacI-type" evidence="4">
    <location>
        <begin position="31"/>
        <end position="85"/>
    </location>
</feature>
<evidence type="ECO:0000313" key="5">
    <source>
        <dbReference type="EMBL" id="GHC13744.1"/>
    </source>
</evidence>
<dbReference type="Gene3D" id="3.40.50.2300">
    <property type="match status" value="2"/>
</dbReference>
<dbReference type="GO" id="GO:0003700">
    <property type="term" value="F:DNA-binding transcription factor activity"/>
    <property type="evidence" value="ECO:0007669"/>
    <property type="project" value="TreeGrafter"/>
</dbReference>
<dbReference type="SUPFAM" id="SSF47413">
    <property type="entry name" value="lambda repressor-like DNA-binding domains"/>
    <property type="match status" value="1"/>
</dbReference>
<dbReference type="AlphaFoldDB" id="A0A8J3DN43"/>
<dbReference type="Proteomes" id="UP000642829">
    <property type="component" value="Unassembled WGS sequence"/>
</dbReference>
<dbReference type="PROSITE" id="PS50932">
    <property type="entry name" value="HTH_LACI_2"/>
    <property type="match status" value="1"/>
</dbReference>
<evidence type="ECO:0000259" key="4">
    <source>
        <dbReference type="PROSITE" id="PS50932"/>
    </source>
</evidence>
<dbReference type="PANTHER" id="PTHR30146">
    <property type="entry name" value="LACI-RELATED TRANSCRIPTIONAL REPRESSOR"/>
    <property type="match status" value="1"/>
</dbReference>
<organism evidence="5 6">
    <name type="scientific">Cerasicoccus arenae</name>
    <dbReference type="NCBI Taxonomy" id="424488"/>
    <lineage>
        <taxon>Bacteria</taxon>
        <taxon>Pseudomonadati</taxon>
        <taxon>Verrucomicrobiota</taxon>
        <taxon>Opitutia</taxon>
        <taxon>Puniceicoccales</taxon>
        <taxon>Cerasicoccaceae</taxon>
        <taxon>Cerasicoccus</taxon>
    </lineage>
</organism>
<sequence length="362" mass="39780">MAVHCGYLCREQCNVLGMPKKKTAKSSSSRPTILELAKLTSLSQGAVSRAINGQGGISDATRERILKAAREIGYQPNPSARNFKRGYTKRIGMILPNLANANYSELYEHLDLSAAAEGYSSILALAHQSAERERKLLLKFSAGEADGLVVNPVQGLVNLDIYQKLKAWKYPLLLLYVGHEDEFDSLGVDYSFSLRKAMEYLRDVGHTQVAYVGPSAANATPVGKHDQLITALQKVGMQYDAELSVFEVDASEAGEASFAQWRAMGKQPTAVVAYNDQTAISLSTECKRQGLSVPKDLSILGSDDITSAVALELSTLRVDREVMAKTVFQMLQNRIKNFESPIQLKKLRSEFLLRSSMGPARK</sequence>
<reference evidence="5" key="1">
    <citation type="journal article" date="2014" name="Int. J. Syst. Evol. Microbiol.">
        <title>Complete genome sequence of Corynebacterium casei LMG S-19264T (=DSM 44701T), isolated from a smear-ripened cheese.</title>
        <authorList>
            <consortium name="US DOE Joint Genome Institute (JGI-PGF)"/>
            <person name="Walter F."/>
            <person name="Albersmeier A."/>
            <person name="Kalinowski J."/>
            <person name="Ruckert C."/>
        </authorList>
    </citation>
    <scope>NUCLEOTIDE SEQUENCE</scope>
    <source>
        <strain evidence="5">KCTC 12870</strain>
    </source>
</reference>
<comment type="caution">
    <text evidence="5">The sequence shown here is derived from an EMBL/GenBank/DDBJ whole genome shotgun (WGS) entry which is preliminary data.</text>
</comment>
<dbReference type="Pfam" id="PF00356">
    <property type="entry name" value="LacI"/>
    <property type="match status" value="1"/>
</dbReference>
<proteinExistence type="predicted"/>
<dbReference type="GO" id="GO:0000976">
    <property type="term" value="F:transcription cis-regulatory region binding"/>
    <property type="evidence" value="ECO:0007669"/>
    <property type="project" value="TreeGrafter"/>
</dbReference>
<evidence type="ECO:0000256" key="2">
    <source>
        <dbReference type="ARBA" id="ARBA00023125"/>
    </source>
</evidence>
<gene>
    <name evidence="5" type="primary">cytR</name>
    <name evidence="5" type="ORF">GCM10007047_33840</name>
</gene>
<keyword evidence="6" id="KW-1185">Reference proteome</keyword>
<keyword evidence="3" id="KW-0804">Transcription</keyword>
<dbReference type="PANTHER" id="PTHR30146:SF109">
    <property type="entry name" value="HTH-TYPE TRANSCRIPTIONAL REGULATOR GALS"/>
    <property type="match status" value="1"/>
</dbReference>
<dbReference type="SUPFAM" id="SSF53822">
    <property type="entry name" value="Periplasmic binding protein-like I"/>
    <property type="match status" value="1"/>
</dbReference>
<dbReference type="InterPro" id="IPR028082">
    <property type="entry name" value="Peripla_BP_I"/>
</dbReference>
<dbReference type="SMART" id="SM00354">
    <property type="entry name" value="HTH_LACI"/>
    <property type="match status" value="1"/>
</dbReference>
<reference evidence="5" key="2">
    <citation type="submission" date="2020-09" db="EMBL/GenBank/DDBJ databases">
        <authorList>
            <person name="Sun Q."/>
            <person name="Kim S."/>
        </authorList>
    </citation>
    <scope>NUCLEOTIDE SEQUENCE</scope>
    <source>
        <strain evidence="5">KCTC 12870</strain>
    </source>
</reference>
<evidence type="ECO:0000313" key="6">
    <source>
        <dbReference type="Proteomes" id="UP000642829"/>
    </source>
</evidence>
<evidence type="ECO:0000256" key="1">
    <source>
        <dbReference type="ARBA" id="ARBA00023015"/>
    </source>
</evidence>
<name>A0A8J3DN43_9BACT</name>
<evidence type="ECO:0000256" key="3">
    <source>
        <dbReference type="ARBA" id="ARBA00023163"/>
    </source>
</evidence>
<keyword evidence="2" id="KW-0238">DNA-binding</keyword>
<dbReference type="CDD" id="cd01392">
    <property type="entry name" value="HTH_LacI"/>
    <property type="match status" value="1"/>
</dbReference>
<dbReference type="EMBL" id="BMXG01000037">
    <property type="protein sequence ID" value="GHC13744.1"/>
    <property type="molecule type" value="Genomic_DNA"/>
</dbReference>
<dbReference type="InterPro" id="IPR010982">
    <property type="entry name" value="Lambda_DNA-bd_dom_sf"/>
</dbReference>
<accession>A0A8J3DN43</accession>
<protein>
    <submittedName>
        <fullName evidence="5">HTH-type transcriptional repressor CytR</fullName>
    </submittedName>
</protein>
<dbReference type="Pfam" id="PF13377">
    <property type="entry name" value="Peripla_BP_3"/>
    <property type="match status" value="1"/>
</dbReference>